<evidence type="ECO:0008006" key="4">
    <source>
        <dbReference type="Google" id="ProtNLM"/>
    </source>
</evidence>
<gene>
    <name evidence="2" type="ORF">F0L17_25310</name>
</gene>
<feature type="compositionally biased region" description="Basic and acidic residues" evidence="1">
    <location>
        <begin position="90"/>
        <end position="103"/>
    </location>
</feature>
<dbReference type="AlphaFoldDB" id="A0A6G2BJD5"/>
<reference evidence="2 3" key="1">
    <citation type="submission" date="2019-11" db="EMBL/GenBank/DDBJ databases">
        <authorList>
            <person name="Yuan L."/>
        </authorList>
    </citation>
    <scope>NUCLEOTIDE SEQUENCE [LARGE SCALE GENOMIC DNA]</scope>
    <source>
        <strain evidence="2 3">TRM43335</strain>
    </source>
</reference>
<protein>
    <recommendedName>
        <fullName evidence="4">Polyprenyl synthetase</fullName>
    </recommendedName>
</protein>
<proteinExistence type="predicted"/>
<name>A0A6G2BJD5_9ACTN</name>
<keyword evidence="3" id="KW-1185">Reference proteome</keyword>
<dbReference type="Proteomes" id="UP000473014">
    <property type="component" value="Unassembled WGS sequence"/>
</dbReference>
<evidence type="ECO:0000313" key="2">
    <source>
        <dbReference type="EMBL" id="MTE22360.1"/>
    </source>
</evidence>
<dbReference type="EMBL" id="WIXO01000001">
    <property type="protein sequence ID" value="MTE22360.1"/>
    <property type="molecule type" value="Genomic_DNA"/>
</dbReference>
<evidence type="ECO:0000313" key="3">
    <source>
        <dbReference type="Proteomes" id="UP000473014"/>
    </source>
</evidence>
<organism evidence="2 3">
    <name type="scientific">Streptomyces taklimakanensis</name>
    <dbReference type="NCBI Taxonomy" id="2569853"/>
    <lineage>
        <taxon>Bacteria</taxon>
        <taxon>Bacillati</taxon>
        <taxon>Actinomycetota</taxon>
        <taxon>Actinomycetes</taxon>
        <taxon>Kitasatosporales</taxon>
        <taxon>Streptomycetaceae</taxon>
        <taxon>Streptomyces</taxon>
    </lineage>
</organism>
<dbReference type="RefSeq" id="WP_162466683.1">
    <property type="nucleotide sequence ID" value="NZ_WIXO01000001.1"/>
</dbReference>
<evidence type="ECO:0000256" key="1">
    <source>
        <dbReference type="SAM" id="MobiDB-lite"/>
    </source>
</evidence>
<sequence length="103" mass="11053">MTRGTGREHGPGGHDAVLLAVGLADWALDGLTTALEGLRGLLGRADLADLARKGEQDLRARGRLALDRLATVPPAHVETLARHAAARHARRDERDERDEHGDA</sequence>
<accession>A0A6G2BJD5</accession>
<comment type="caution">
    <text evidence="2">The sequence shown here is derived from an EMBL/GenBank/DDBJ whole genome shotgun (WGS) entry which is preliminary data.</text>
</comment>
<feature type="region of interest" description="Disordered" evidence="1">
    <location>
        <begin position="81"/>
        <end position="103"/>
    </location>
</feature>